<dbReference type="InterPro" id="IPR004090">
    <property type="entry name" value="Chemotax_Me-accpt_rcpt"/>
</dbReference>
<keyword evidence="2" id="KW-1003">Cell membrane</keyword>
<keyword evidence="3" id="KW-0488">Methylation</keyword>
<evidence type="ECO:0000256" key="7">
    <source>
        <dbReference type="ARBA" id="ARBA00023136"/>
    </source>
</evidence>
<dbReference type="PANTHER" id="PTHR32089">
    <property type="entry name" value="METHYL-ACCEPTING CHEMOTAXIS PROTEIN MCPB"/>
    <property type="match status" value="1"/>
</dbReference>
<dbReference type="SUPFAM" id="SSF58104">
    <property type="entry name" value="Methyl-accepting chemotaxis protein (MCP) signaling domain"/>
    <property type="match status" value="1"/>
</dbReference>
<keyword evidence="5 12" id="KW-0812">Transmembrane</keyword>
<dbReference type="Proteomes" id="UP001524569">
    <property type="component" value="Unassembled WGS sequence"/>
</dbReference>
<dbReference type="SMART" id="SM00283">
    <property type="entry name" value="MA"/>
    <property type="match status" value="1"/>
</dbReference>
<dbReference type="PROSITE" id="PS51257">
    <property type="entry name" value="PROKAR_LIPOPROTEIN"/>
    <property type="match status" value="1"/>
</dbReference>
<keyword evidence="15" id="KW-1185">Reference proteome</keyword>
<dbReference type="InterPro" id="IPR004089">
    <property type="entry name" value="MCPsignal_dom"/>
</dbReference>
<dbReference type="RefSeq" id="WP_256609583.1">
    <property type="nucleotide sequence ID" value="NZ_JANIBM010000003.1"/>
</dbReference>
<comment type="similarity">
    <text evidence="9">Belongs to the methyl-accepting chemotaxis (MCP) protein family.</text>
</comment>
<gene>
    <name evidence="14" type="ORF">NP603_03715</name>
</gene>
<evidence type="ECO:0000256" key="3">
    <source>
        <dbReference type="ARBA" id="ARBA00022481"/>
    </source>
</evidence>
<reference evidence="14 15" key="1">
    <citation type="submission" date="2022-07" db="EMBL/GenBank/DDBJ databases">
        <title>Methylomonas rivi sp. nov., Methylomonas rosea sp. nov., Methylomonas aureus sp. nov. and Methylomonas subterranea sp. nov., four novel methanotrophs isolated from a freshwater creek and the deep terrestrial subsurface.</title>
        <authorList>
            <person name="Abin C."/>
            <person name="Sankaranarayanan K."/>
            <person name="Garner C."/>
            <person name="Sindelar R."/>
            <person name="Kotary K."/>
            <person name="Garner R."/>
            <person name="Barclay S."/>
            <person name="Lawson P."/>
            <person name="Krumholz L."/>
        </authorList>
    </citation>
    <scope>NUCLEOTIDE SEQUENCE [LARGE SCALE GENOMIC DNA]</scope>
    <source>
        <strain evidence="14 15">SURF-1</strain>
    </source>
</reference>
<evidence type="ECO:0000313" key="14">
    <source>
        <dbReference type="EMBL" id="MCQ8180207.1"/>
    </source>
</evidence>
<dbReference type="PRINTS" id="PR00260">
    <property type="entry name" value="CHEMTRNSDUCR"/>
</dbReference>
<accession>A0ABT1UDK3</accession>
<organism evidence="14 15">
    <name type="scientific">Methylomonas aurea</name>
    <dbReference type="NCBI Taxonomy" id="2952224"/>
    <lineage>
        <taxon>Bacteria</taxon>
        <taxon>Pseudomonadati</taxon>
        <taxon>Pseudomonadota</taxon>
        <taxon>Gammaproteobacteria</taxon>
        <taxon>Methylococcales</taxon>
        <taxon>Methylococcaceae</taxon>
        <taxon>Methylomonas</taxon>
    </lineage>
</organism>
<keyword evidence="11" id="KW-0175">Coiled coil</keyword>
<evidence type="ECO:0000256" key="2">
    <source>
        <dbReference type="ARBA" id="ARBA00022475"/>
    </source>
</evidence>
<proteinExistence type="inferred from homology"/>
<name>A0ABT1UDK3_9GAMM</name>
<evidence type="ECO:0000259" key="13">
    <source>
        <dbReference type="PROSITE" id="PS50111"/>
    </source>
</evidence>
<evidence type="ECO:0000256" key="6">
    <source>
        <dbReference type="ARBA" id="ARBA00022989"/>
    </source>
</evidence>
<evidence type="ECO:0000256" key="12">
    <source>
        <dbReference type="SAM" id="Phobius"/>
    </source>
</evidence>
<dbReference type="PROSITE" id="PS50111">
    <property type="entry name" value="CHEMOTAXIS_TRANSDUC_2"/>
    <property type="match status" value="1"/>
</dbReference>
<evidence type="ECO:0000313" key="15">
    <source>
        <dbReference type="Proteomes" id="UP001524569"/>
    </source>
</evidence>
<dbReference type="Pfam" id="PF00015">
    <property type="entry name" value="MCPsignal"/>
    <property type="match status" value="1"/>
</dbReference>
<keyword evidence="8 10" id="KW-0807">Transducer</keyword>
<evidence type="ECO:0000256" key="4">
    <source>
        <dbReference type="ARBA" id="ARBA00022500"/>
    </source>
</evidence>
<comment type="caution">
    <text evidence="14">The sequence shown here is derived from an EMBL/GenBank/DDBJ whole genome shotgun (WGS) entry which is preliminary data.</text>
</comment>
<dbReference type="Gene3D" id="1.10.287.950">
    <property type="entry name" value="Methyl-accepting chemotaxis protein"/>
    <property type="match status" value="1"/>
</dbReference>
<protein>
    <submittedName>
        <fullName evidence="14">Methyl-accepting chemotaxis protein</fullName>
    </submittedName>
</protein>
<feature type="transmembrane region" description="Helical" evidence="12">
    <location>
        <begin position="7"/>
        <end position="27"/>
    </location>
</feature>
<keyword evidence="7 12" id="KW-0472">Membrane</keyword>
<evidence type="ECO:0000256" key="8">
    <source>
        <dbReference type="ARBA" id="ARBA00023224"/>
    </source>
</evidence>
<keyword evidence="4" id="KW-0145">Chemotaxis</keyword>
<sequence>MKRPDTVLTYSALALTCGCWLWSRTFGPVFADWPLLVAALLCGSLFCSFSGRRQWQDNQRRRMEQLEQAMLEYQQLSHQALDYAERRFSALEDKMAVARQTICDSTGKLSASLTGLETQSAEQRRVLRALIGEVLQMTGLDSGTGRDSVGLQKFFDHTQGLVKEFVAKMDELQDSSQEVASSFGEVQKKAARIENSLRAVSKITRQTDTLALNASVEAARAGNAGRGFGVVADEIRNLAAQTRRFSDEIGSTLQDIIRSLGEVGLRVAQAAQTDLSLAERSHENIASLNRELLELTTMAHGHSSHITEVSDRIQYLAQEGVVAIQFEDIVTQMIDGIAQETQNVGGYLQAILRLHQDRDQADGLQRFDQRIRGLRVLLLDNALEAQSADRRRLTPDQKVELF</sequence>
<dbReference type="PANTHER" id="PTHR32089:SF39">
    <property type="entry name" value="METHYL-ACCEPTING CHEMOTAXIS PROTEIN HLYB"/>
    <property type="match status" value="1"/>
</dbReference>
<evidence type="ECO:0000256" key="1">
    <source>
        <dbReference type="ARBA" id="ARBA00004651"/>
    </source>
</evidence>
<evidence type="ECO:0000256" key="11">
    <source>
        <dbReference type="SAM" id="Coils"/>
    </source>
</evidence>
<comment type="subcellular location">
    <subcellularLocation>
        <location evidence="1">Cell membrane</location>
        <topology evidence="1">Multi-pass membrane protein</topology>
    </subcellularLocation>
</comment>
<keyword evidence="6 12" id="KW-1133">Transmembrane helix</keyword>
<evidence type="ECO:0000256" key="5">
    <source>
        <dbReference type="ARBA" id="ARBA00022692"/>
    </source>
</evidence>
<feature type="transmembrane region" description="Helical" evidence="12">
    <location>
        <begin position="33"/>
        <end position="51"/>
    </location>
</feature>
<evidence type="ECO:0000256" key="10">
    <source>
        <dbReference type="PROSITE-ProRule" id="PRU00284"/>
    </source>
</evidence>
<dbReference type="EMBL" id="JANIBM010000003">
    <property type="protein sequence ID" value="MCQ8180207.1"/>
    <property type="molecule type" value="Genomic_DNA"/>
</dbReference>
<feature type="domain" description="Methyl-accepting transducer" evidence="13">
    <location>
        <begin position="98"/>
        <end position="256"/>
    </location>
</feature>
<evidence type="ECO:0000256" key="9">
    <source>
        <dbReference type="ARBA" id="ARBA00029447"/>
    </source>
</evidence>
<feature type="coiled-coil region" evidence="11">
    <location>
        <begin position="56"/>
        <end position="101"/>
    </location>
</feature>